<keyword evidence="3" id="KW-1185">Reference proteome</keyword>
<proteinExistence type="predicted"/>
<dbReference type="STRING" id="380358.XALC_1745"/>
<organism evidence="2 3">
    <name type="scientific">Xanthomonas albilineans (strain GPE PC73 / CFBP 7063)</name>
    <dbReference type="NCBI Taxonomy" id="380358"/>
    <lineage>
        <taxon>Bacteria</taxon>
        <taxon>Pseudomonadati</taxon>
        <taxon>Pseudomonadota</taxon>
        <taxon>Gammaproteobacteria</taxon>
        <taxon>Lysobacterales</taxon>
        <taxon>Lysobacteraceae</taxon>
        <taxon>Xanthomonas</taxon>
    </lineage>
</organism>
<feature type="transmembrane region" description="Helical" evidence="1">
    <location>
        <begin position="40"/>
        <end position="59"/>
    </location>
</feature>
<evidence type="ECO:0000313" key="3">
    <source>
        <dbReference type="Proteomes" id="UP000001890"/>
    </source>
</evidence>
<keyword evidence="1" id="KW-0812">Transmembrane</keyword>
<protein>
    <submittedName>
        <fullName evidence="2">Hypothetical membrane protein</fullName>
    </submittedName>
</protein>
<reference evidence="2 3" key="1">
    <citation type="journal article" date="2009" name="BMC Genomics">
        <title>The complete genome sequence of Xanthomonas albilineans provides new insights into the reductive genome evolution of the xylem-limited Xanthomonadaceae.</title>
        <authorList>
            <person name="Pieretti I."/>
            <person name="Royer M."/>
            <person name="Barbe V."/>
            <person name="Carrere S."/>
            <person name="Koebnik R."/>
            <person name="Cociancich S."/>
            <person name="Couloux A."/>
            <person name="Darrasse A."/>
            <person name="Gouzy J."/>
            <person name="Jacques M.A."/>
            <person name="Lauber E."/>
            <person name="Manceau C."/>
            <person name="Mangenot S."/>
            <person name="Poussier S."/>
            <person name="Segurens B."/>
            <person name="Szurek B."/>
            <person name="Verdier V."/>
            <person name="Arlat M."/>
            <person name="Rott P."/>
        </authorList>
    </citation>
    <scope>NUCLEOTIDE SEQUENCE [LARGE SCALE GENOMIC DNA]</scope>
    <source>
        <strain evidence="3">GPE PC73 / CFBP 7063</strain>
    </source>
</reference>
<dbReference type="PATRIC" id="fig|29447.3.peg.1706"/>
<gene>
    <name evidence="2" type="ordered locus">XALc_1745</name>
</gene>
<name>D2U8I4_XANAP</name>
<keyword evidence="1" id="KW-1133">Transmembrane helix</keyword>
<evidence type="ECO:0000256" key="1">
    <source>
        <dbReference type="SAM" id="Phobius"/>
    </source>
</evidence>
<accession>D2U8I4</accession>
<dbReference type="Proteomes" id="UP000001890">
    <property type="component" value="Chromosome"/>
</dbReference>
<dbReference type="AlphaFoldDB" id="D2U8I4"/>
<dbReference type="KEGG" id="xal:XALC_1745"/>
<evidence type="ECO:0000313" key="2">
    <source>
        <dbReference type="EMBL" id="CBA16241.1"/>
    </source>
</evidence>
<sequence>MRKHVFILSRRDTDQWCRTLQIDVLSLARVQRKRRFRRRIGLLFVAILAMTALLALVFARDLSW</sequence>
<keyword evidence="1" id="KW-0472">Membrane</keyword>
<dbReference type="EMBL" id="FP565176">
    <property type="protein sequence ID" value="CBA16241.1"/>
    <property type="molecule type" value="Genomic_DNA"/>
</dbReference>